<gene>
    <name evidence="1" type="ORF">MPL3356_170031</name>
</gene>
<evidence type="ECO:0000313" key="2">
    <source>
        <dbReference type="Proteomes" id="UP000045285"/>
    </source>
</evidence>
<reference evidence="2" key="1">
    <citation type="submission" date="2014-08" db="EMBL/GenBank/DDBJ databases">
        <authorList>
            <person name="Moulin L."/>
        </authorList>
    </citation>
    <scope>NUCLEOTIDE SEQUENCE [LARGE SCALE GENOMIC DNA]</scope>
</reference>
<accession>A0A090DMK4</accession>
<protein>
    <submittedName>
        <fullName evidence="1">Uncharacterized protein</fullName>
    </submittedName>
</protein>
<keyword evidence="2" id="KW-1185">Reference proteome</keyword>
<name>A0A090DMK4_MESPL</name>
<dbReference type="AlphaFoldDB" id="A0A090DMK4"/>
<organism evidence="1 2">
    <name type="scientific">Mesorhizobium plurifarium</name>
    <dbReference type="NCBI Taxonomy" id="69974"/>
    <lineage>
        <taxon>Bacteria</taxon>
        <taxon>Pseudomonadati</taxon>
        <taxon>Pseudomonadota</taxon>
        <taxon>Alphaproteobacteria</taxon>
        <taxon>Hyphomicrobiales</taxon>
        <taxon>Phyllobacteriaceae</taxon>
        <taxon>Mesorhizobium</taxon>
    </lineage>
</organism>
<proteinExistence type="predicted"/>
<sequence>MAEMSGKLFFERAVTVHRYDCEVIASSPSDVEGGEARQAIENDPAADEVVVRYVVACRPVYDGLRRLIGQVAGLLVLAEAGGRRDVLDLPDIPAARERWAEVEQRLRALQAPSRLEGHLDRLATAHATLGEVLEDFGLARLQRDWQQHLDRAGDRIKHAYAWLQAASEPRAGMTPVDFNHACCSCAQRWRHQGGNDGAIFDLGA</sequence>
<dbReference type="STRING" id="69974.MPLDJ20_40178"/>
<dbReference type="EMBL" id="CCMZ01000009">
    <property type="protein sequence ID" value="CDX14967.1"/>
    <property type="molecule type" value="Genomic_DNA"/>
</dbReference>
<evidence type="ECO:0000313" key="1">
    <source>
        <dbReference type="EMBL" id="CDX14967.1"/>
    </source>
</evidence>
<dbReference type="Proteomes" id="UP000045285">
    <property type="component" value="Unassembled WGS sequence"/>
</dbReference>